<comment type="caution">
    <text evidence="1">The sequence shown here is derived from an EMBL/GenBank/DDBJ whole genome shotgun (WGS) entry which is preliminary data.</text>
</comment>
<dbReference type="GO" id="GO:0007508">
    <property type="term" value="P:larval heart development"/>
    <property type="evidence" value="ECO:0007669"/>
    <property type="project" value="TreeGrafter"/>
</dbReference>
<dbReference type="GO" id="GO:0061343">
    <property type="term" value="P:cell adhesion involved in heart morphogenesis"/>
    <property type="evidence" value="ECO:0007669"/>
    <property type="project" value="TreeGrafter"/>
</dbReference>
<protein>
    <recommendedName>
        <fullName evidence="3">Reverse transcriptase</fullName>
    </recommendedName>
</protein>
<proteinExistence type="predicted"/>
<feature type="non-terminal residue" evidence="1">
    <location>
        <position position="153"/>
    </location>
</feature>
<evidence type="ECO:0000313" key="2">
    <source>
        <dbReference type="Proteomes" id="UP000796761"/>
    </source>
</evidence>
<dbReference type="PANTHER" id="PTHR33395">
    <property type="entry name" value="TRANSCRIPTASE, PUTATIVE-RELATED-RELATED"/>
    <property type="match status" value="1"/>
</dbReference>
<organism evidence="1 2">
    <name type="scientific">Zosterops borbonicus</name>
    <dbReference type="NCBI Taxonomy" id="364589"/>
    <lineage>
        <taxon>Eukaryota</taxon>
        <taxon>Metazoa</taxon>
        <taxon>Chordata</taxon>
        <taxon>Craniata</taxon>
        <taxon>Vertebrata</taxon>
        <taxon>Euteleostomi</taxon>
        <taxon>Archelosauria</taxon>
        <taxon>Archosauria</taxon>
        <taxon>Dinosauria</taxon>
        <taxon>Saurischia</taxon>
        <taxon>Theropoda</taxon>
        <taxon>Coelurosauria</taxon>
        <taxon>Aves</taxon>
        <taxon>Neognathae</taxon>
        <taxon>Neoaves</taxon>
        <taxon>Telluraves</taxon>
        <taxon>Australaves</taxon>
        <taxon>Passeriformes</taxon>
        <taxon>Sylvioidea</taxon>
        <taxon>Zosteropidae</taxon>
        <taxon>Zosterops</taxon>
    </lineage>
</organism>
<dbReference type="AlphaFoldDB" id="A0A8K1FVC5"/>
<name>A0A8K1FVC5_9PASS</name>
<accession>A0A8K1FVC5</accession>
<dbReference type="EMBL" id="SWJQ01002002">
    <property type="protein sequence ID" value="TRZ07059.1"/>
    <property type="molecule type" value="Genomic_DNA"/>
</dbReference>
<keyword evidence="2" id="KW-1185">Reference proteome</keyword>
<dbReference type="GO" id="GO:0031012">
    <property type="term" value="C:extracellular matrix"/>
    <property type="evidence" value="ECO:0007669"/>
    <property type="project" value="TreeGrafter"/>
</dbReference>
<reference evidence="1" key="1">
    <citation type="submission" date="2019-04" db="EMBL/GenBank/DDBJ databases">
        <title>Genome assembly of Zosterops borbonicus 15179.</title>
        <authorList>
            <person name="Leroy T."/>
            <person name="Anselmetti Y."/>
            <person name="Tilak M.-K."/>
            <person name="Nabholz B."/>
        </authorList>
    </citation>
    <scope>NUCLEOTIDE SEQUENCE</scope>
    <source>
        <strain evidence="1">HGM_15179</strain>
        <tissue evidence="1">Muscle</tissue>
    </source>
</reference>
<dbReference type="PANTHER" id="PTHR33395:SF22">
    <property type="entry name" value="REVERSE TRANSCRIPTASE DOMAIN-CONTAINING PROTEIN"/>
    <property type="match status" value="1"/>
</dbReference>
<dbReference type="OrthoDB" id="6119141at2759"/>
<evidence type="ECO:0000313" key="1">
    <source>
        <dbReference type="EMBL" id="TRZ07059.1"/>
    </source>
</evidence>
<gene>
    <name evidence="1" type="ORF">HGM15179_020050</name>
</gene>
<dbReference type="Proteomes" id="UP000796761">
    <property type="component" value="Unassembled WGS sequence"/>
</dbReference>
<evidence type="ECO:0008006" key="3">
    <source>
        <dbReference type="Google" id="ProtNLM"/>
    </source>
</evidence>
<sequence>DPTAASILDRDCGTREGETVAMNYKPSPLQVKLGTKNKNILQKFTNMSGNGAILDLALVSHEDAIEDLIIRNSFGFKDNKFNPCKLNEKKGPKKDPDNYTPFSLTSVPGKIMEQIILSAIMQHVQDNQVIKPSQHGFRKVKSCLTNSISFYAG</sequence>